<dbReference type="RefSeq" id="WP_159438463.1">
    <property type="nucleotide sequence ID" value="NZ_FRBX01000001.1"/>
</dbReference>
<accession>A0ABY1J048</accession>
<comment type="caution">
    <text evidence="1">The sequence shown here is derived from an EMBL/GenBank/DDBJ whole genome shotgun (WGS) entry which is preliminary data.</text>
</comment>
<dbReference type="Proteomes" id="UP000184216">
    <property type="component" value="Unassembled WGS sequence"/>
</dbReference>
<sequence length="47" mass="5444">MKTLSKHILESFTPIKEEQQTVIENLNDNKDEVVTVEESVEKEKPSE</sequence>
<protein>
    <submittedName>
        <fullName evidence="1">Uncharacterized protein</fullName>
    </submittedName>
</protein>
<reference evidence="1 2" key="1">
    <citation type="submission" date="2016-11" db="EMBL/GenBank/DDBJ databases">
        <authorList>
            <person name="Varghese N."/>
            <person name="Submissions S."/>
        </authorList>
    </citation>
    <scope>NUCLEOTIDE SEQUENCE [LARGE SCALE GENOMIC DNA]</scope>
    <source>
        <strain evidence="1 2">DSM 6368</strain>
    </source>
</reference>
<organism evidence="1 2">
    <name type="scientific">Flavobacterium pectinovorum</name>
    <dbReference type="NCBI Taxonomy" id="29533"/>
    <lineage>
        <taxon>Bacteria</taxon>
        <taxon>Pseudomonadati</taxon>
        <taxon>Bacteroidota</taxon>
        <taxon>Flavobacteriia</taxon>
        <taxon>Flavobacteriales</taxon>
        <taxon>Flavobacteriaceae</taxon>
        <taxon>Flavobacterium</taxon>
    </lineage>
</organism>
<name>A0ABY1J048_9FLAO</name>
<evidence type="ECO:0000313" key="1">
    <source>
        <dbReference type="EMBL" id="SHL64223.1"/>
    </source>
</evidence>
<dbReference type="EMBL" id="FRBX01000001">
    <property type="protein sequence ID" value="SHL64223.1"/>
    <property type="molecule type" value="Genomic_DNA"/>
</dbReference>
<proteinExistence type="predicted"/>
<keyword evidence="2" id="KW-1185">Reference proteome</keyword>
<evidence type="ECO:0000313" key="2">
    <source>
        <dbReference type="Proteomes" id="UP000184216"/>
    </source>
</evidence>
<gene>
    <name evidence="1" type="ORF">SAMN05444387_1131</name>
</gene>